<keyword evidence="2" id="KW-1185">Reference proteome</keyword>
<reference evidence="1 2" key="1">
    <citation type="submission" date="2020-09" db="EMBL/GenBank/DDBJ databases">
        <authorList>
            <person name="Jameson E."/>
        </authorList>
    </citation>
    <scope>NUCLEOTIDE SEQUENCE [LARGE SCALE GENOMIC DNA]</scope>
</reference>
<name>A0A7R8MJC9_9CAUD</name>
<sequence>MAQLISGGPSTMAAYLFGENHPNVQNYLETAYQQAQESITDIGQAMIQAGRQLAERTINTGAFRLARAALRKVGSLGVQDIIQPLETIGALQHAPTAMIPVIMSHPEIKSRYLMGRCEGYGDEWVNPTGSAVAGDDPLYRAVMHTAVIEPDSEYAKYDPILAEETNWGAWQYWDDASEDIGLTENNRLDSQITYDALWLAVKGIDDPTSRWNASL</sequence>
<evidence type="ECO:0000313" key="2">
    <source>
        <dbReference type="Proteomes" id="UP000596247"/>
    </source>
</evidence>
<protein>
    <submittedName>
        <fullName evidence="1">Uncharacterized protein</fullName>
    </submittedName>
</protein>
<evidence type="ECO:0000313" key="1">
    <source>
        <dbReference type="EMBL" id="CAD5236079.1"/>
    </source>
</evidence>
<dbReference type="Proteomes" id="UP000596247">
    <property type="component" value="Chromosome"/>
</dbReference>
<organism evidence="1 2">
    <name type="scientific">Klebsiella phage vB_KvM-Eowyn</name>
    <dbReference type="NCBI Taxonomy" id="2762819"/>
    <lineage>
        <taxon>Viruses</taxon>
        <taxon>Duplodnaviria</taxon>
        <taxon>Heunggongvirae</taxon>
        <taxon>Uroviricota</taxon>
        <taxon>Caudoviricetes</taxon>
        <taxon>Chimalliviridae</taxon>
        <taxon>Eowynvirus</taxon>
        <taxon>Eowynvirus eowyn</taxon>
    </lineage>
</organism>
<gene>
    <name evidence="1" type="ORF">LLCLJKAH_00090</name>
</gene>
<proteinExistence type="predicted"/>
<accession>A0A7R8MJC9</accession>
<dbReference type="EMBL" id="LR881104">
    <property type="protein sequence ID" value="CAD5236079.1"/>
    <property type="molecule type" value="Genomic_DNA"/>
</dbReference>